<evidence type="ECO:0000313" key="2">
    <source>
        <dbReference type="Proteomes" id="UP001183585"/>
    </source>
</evidence>
<sequence>MTLPTDPLDAPADPVADEVVQVEAAESELRRLGLEEIRVRHHGDLARLEAPHHDLTSLAAEPLRGEVLRAVRSAGFRSVAVDLDAATEPHDG</sequence>
<comment type="caution">
    <text evidence="1">The sequence shown here is derived from an EMBL/GenBank/DDBJ whole genome shotgun (WGS) entry which is preliminary data.</text>
</comment>
<gene>
    <name evidence="1" type="ORF">J2S48_004599</name>
</gene>
<evidence type="ECO:0000313" key="1">
    <source>
        <dbReference type="EMBL" id="MDR7385084.1"/>
    </source>
</evidence>
<dbReference type="RefSeq" id="WP_274997408.1">
    <property type="nucleotide sequence ID" value="NZ_JAJQQP010000015.1"/>
</dbReference>
<name>A0ABU2CUR4_9MICO</name>
<proteinExistence type="predicted"/>
<dbReference type="Proteomes" id="UP001183585">
    <property type="component" value="Unassembled WGS sequence"/>
</dbReference>
<accession>A0ABU2CUR4</accession>
<protein>
    <submittedName>
        <fullName evidence="1">Uncharacterized protein</fullName>
    </submittedName>
</protein>
<reference evidence="1 2" key="1">
    <citation type="submission" date="2023-07" db="EMBL/GenBank/DDBJ databases">
        <title>Sequencing the genomes of 1000 actinobacteria strains.</title>
        <authorList>
            <person name="Klenk H.-P."/>
        </authorList>
    </citation>
    <scope>NUCLEOTIDE SEQUENCE [LARGE SCALE GENOMIC DNA]</scope>
    <source>
        <strain evidence="1 2">DSM 45554</strain>
    </source>
</reference>
<organism evidence="1 2">
    <name type="scientific">Promicromonospora iranensis</name>
    <dbReference type="NCBI Taxonomy" id="1105144"/>
    <lineage>
        <taxon>Bacteria</taxon>
        <taxon>Bacillati</taxon>
        <taxon>Actinomycetota</taxon>
        <taxon>Actinomycetes</taxon>
        <taxon>Micrococcales</taxon>
        <taxon>Promicromonosporaceae</taxon>
        <taxon>Promicromonospora</taxon>
    </lineage>
</organism>
<keyword evidence="2" id="KW-1185">Reference proteome</keyword>
<dbReference type="EMBL" id="JAVDYE010000001">
    <property type="protein sequence ID" value="MDR7385084.1"/>
    <property type="molecule type" value="Genomic_DNA"/>
</dbReference>